<evidence type="ECO:0000313" key="3">
    <source>
        <dbReference type="EMBL" id="MEB3429758.1"/>
    </source>
</evidence>
<comment type="caution">
    <text evidence="3">The sequence shown here is derived from an EMBL/GenBank/DDBJ whole genome shotgun (WGS) entry which is preliminary data.</text>
</comment>
<keyword evidence="4" id="KW-1185">Reference proteome</keyword>
<dbReference type="AlphaFoldDB" id="A0AAW9MQC4"/>
<proteinExistence type="predicted"/>
<feature type="compositionally biased region" description="Polar residues" evidence="1">
    <location>
        <begin position="60"/>
        <end position="71"/>
    </location>
</feature>
<feature type="compositionally biased region" description="Basic and acidic residues" evidence="1">
    <location>
        <begin position="187"/>
        <end position="206"/>
    </location>
</feature>
<feature type="region of interest" description="Disordered" evidence="1">
    <location>
        <begin position="173"/>
        <end position="207"/>
    </location>
</feature>
<feature type="compositionally biased region" description="Polar residues" evidence="1">
    <location>
        <begin position="121"/>
        <end position="156"/>
    </location>
</feature>
<feature type="region of interest" description="Disordered" evidence="1">
    <location>
        <begin position="1"/>
        <end position="160"/>
    </location>
</feature>
<sequence length="608" mass="69890">MYYNIKDKARRNENEVKRRENVKTTERNRYRELERPSFARRTGSRSNSGMAISREAGRPTSRQSYPRQLSILSYLGGDSIRPSTSRRGEGSDGRANNAQDRGEGTRVSGKISDNLLDKNETGLSTGFNRGESRQSQKNVLGQNIDSTLEKNTNSSDGLYEKRETINDEKLENTIGGRSRVSNNDFSINRDNDKRNNRIIENDKEQEKEADEASFFNDENIENLTKTSEKQPIKVGDVVKINEHEYWLIKRIKLYSDIFSESEVLYGFEAYWDKDLINFKYSNTDSIKTNNYEILTNSNELRLNKSIEDTINKNTNRYDSILISSSTLDILKKVGLEDLPIFISQKHILSTMHEKGKNPHWHEIKKDFLVNINNFLNDPSIIMDSLSKDDSVVLVTTQLDNDNLPIMITIKPNGKGIYEAETLESNYITSIYGKDNFEKFIDRNIKENKILYFDKEKIQSLERFARLQLSGNFSNFESKQIIHQSRNIVNTDKKAIQNSDLFENSSKDNIQQEKSSNNTGDKEKIKVNPEIDSIKNFAISEDLMSQSLTPSERLNNNIQAISMLNKIENGEIKSNLAAQQVLEKYVGWGGLADVFDEEKEDNGFKQEHF</sequence>
<name>A0AAW9MQC4_9FIRM</name>
<evidence type="ECO:0000256" key="1">
    <source>
        <dbReference type="SAM" id="MobiDB-lite"/>
    </source>
</evidence>
<protein>
    <recommendedName>
        <fullName evidence="2">Phage MuF C-terminal domain-containing protein</fullName>
    </recommendedName>
</protein>
<accession>A0AAW9MQC4</accession>
<dbReference type="Pfam" id="PF18819">
    <property type="entry name" value="MuF_C"/>
    <property type="match status" value="1"/>
</dbReference>
<evidence type="ECO:0000259" key="2">
    <source>
        <dbReference type="Pfam" id="PF18819"/>
    </source>
</evidence>
<reference evidence="3 4" key="1">
    <citation type="submission" date="2024-01" db="EMBL/GenBank/DDBJ databases">
        <title>Complete genome sequence of Citroniella saccharovorans strain M6.X9, isolated from human fecal sample.</title>
        <authorList>
            <person name="Cheng G."/>
            <person name="Westerholm M."/>
            <person name="Schnurer A."/>
        </authorList>
    </citation>
    <scope>NUCLEOTIDE SEQUENCE [LARGE SCALE GENOMIC DNA]</scope>
    <source>
        <strain evidence="3 4">DSM 29873</strain>
    </source>
</reference>
<dbReference type="Proteomes" id="UP001357733">
    <property type="component" value="Unassembled WGS sequence"/>
</dbReference>
<gene>
    <name evidence="3" type="ORF">VLK81_07005</name>
</gene>
<dbReference type="RefSeq" id="WP_378142868.1">
    <property type="nucleotide sequence ID" value="NZ_JBHSDW010000004.1"/>
</dbReference>
<dbReference type="InterPro" id="IPR041131">
    <property type="entry name" value="MuF_C"/>
</dbReference>
<dbReference type="EMBL" id="JAYKOT010000003">
    <property type="protein sequence ID" value="MEB3429758.1"/>
    <property type="molecule type" value="Genomic_DNA"/>
</dbReference>
<feature type="compositionally biased region" description="Basic and acidic residues" evidence="1">
    <location>
        <begin position="1"/>
        <end position="37"/>
    </location>
</feature>
<evidence type="ECO:0000313" key="4">
    <source>
        <dbReference type="Proteomes" id="UP001357733"/>
    </source>
</evidence>
<organism evidence="3 4">
    <name type="scientific">Citroniella saccharovorans</name>
    <dbReference type="NCBI Taxonomy" id="2053367"/>
    <lineage>
        <taxon>Bacteria</taxon>
        <taxon>Bacillati</taxon>
        <taxon>Bacillota</taxon>
        <taxon>Tissierellia</taxon>
        <taxon>Tissierellales</taxon>
        <taxon>Peptoniphilaceae</taxon>
        <taxon>Citroniella</taxon>
    </lineage>
</organism>
<feature type="domain" description="Phage MuF C-terminal" evidence="2">
    <location>
        <begin position="359"/>
        <end position="458"/>
    </location>
</feature>